<dbReference type="AlphaFoldDB" id="A0A1D6K045"/>
<evidence type="ECO:0000313" key="2">
    <source>
        <dbReference type="EMBL" id="ONL97187.1"/>
    </source>
</evidence>
<reference evidence="2" key="1">
    <citation type="submission" date="2015-12" db="EMBL/GenBank/DDBJ databases">
        <title>Update maize B73 reference genome by single molecule sequencing technologies.</title>
        <authorList>
            <consortium name="Maize Genome Sequencing Project"/>
            <person name="Ware D."/>
        </authorList>
    </citation>
    <scope>NUCLEOTIDE SEQUENCE [LARGE SCALE GENOMIC DNA]</scope>
    <source>
        <tissue evidence="2">Seedling</tissue>
    </source>
</reference>
<organism evidence="2">
    <name type="scientific">Zea mays</name>
    <name type="common">Maize</name>
    <dbReference type="NCBI Taxonomy" id="4577"/>
    <lineage>
        <taxon>Eukaryota</taxon>
        <taxon>Viridiplantae</taxon>
        <taxon>Streptophyta</taxon>
        <taxon>Embryophyta</taxon>
        <taxon>Tracheophyta</taxon>
        <taxon>Spermatophyta</taxon>
        <taxon>Magnoliopsida</taxon>
        <taxon>Liliopsida</taxon>
        <taxon>Poales</taxon>
        <taxon>Poaceae</taxon>
        <taxon>PACMAD clade</taxon>
        <taxon>Panicoideae</taxon>
        <taxon>Andropogonodae</taxon>
        <taxon>Andropogoneae</taxon>
        <taxon>Tripsacinae</taxon>
        <taxon>Zea</taxon>
    </lineage>
</organism>
<dbReference type="IntAct" id="A0A1D6K045">
    <property type="interactions" value="2"/>
</dbReference>
<protein>
    <submittedName>
        <fullName evidence="2">Uncharacterized protein</fullName>
    </submittedName>
</protein>
<evidence type="ECO:0000256" key="1">
    <source>
        <dbReference type="SAM" id="MobiDB-lite"/>
    </source>
</evidence>
<gene>
    <name evidence="2" type="ORF">ZEAMMB73_Zm00001d028836</name>
</gene>
<name>A0A1D6K045_MAIZE</name>
<dbReference type="InParanoid" id="A0A1D6K045"/>
<feature type="region of interest" description="Disordered" evidence="1">
    <location>
        <begin position="140"/>
        <end position="164"/>
    </location>
</feature>
<accession>A0A1D6K045</accession>
<feature type="region of interest" description="Disordered" evidence="1">
    <location>
        <begin position="55"/>
        <end position="111"/>
    </location>
</feature>
<feature type="compositionally biased region" description="Polar residues" evidence="1">
    <location>
        <begin position="153"/>
        <end position="164"/>
    </location>
</feature>
<dbReference type="EMBL" id="CM007647">
    <property type="protein sequence ID" value="ONL97187.1"/>
    <property type="molecule type" value="Genomic_DNA"/>
</dbReference>
<sequence length="164" mass="17157">MKCQQIVKGLPQPIFTPSRCPNPRLRLRRRHPGGLLPSSLCLRAVPPTLLNPRRATRVQAGRPPGCEGGTGAGEPQSAPPHSAPSEAPSRAGAAKQASVRLAESRGGGSNQQGKLFVLANVTCIFPPECRVRPQAVRAECATSGSLEGRKKLTTVSPSESGLVG</sequence>
<proteinExistence type="predicted"/>